<reference evidence="3 4" key="1">
    <citation type="submission" date="2016-11" db="EMBL/GenBank/DDBJ databases">
        <authorList>
            <person name="Jaros S."/>
            <person name="Januszkiewicz K."/>
            <person name="Wedrychowicz H."/>
        </authorList>
    </citation>
    <scope>NUCLEOTIDE SEQUENCE [LARGE SCALE GENOMIC DNA]</scope>
    <source>
        <strain evidence="3 4">DSM 16917</strain>
    </source>
</reference>
<dbReference type="RefSeq" id="WP_067660745.1">
    <property type="nucleotide sequence ID" value="NZ_FQXG01000007.1"/>
</dbReference>
<organism evidence="3 4">
    <name type="scientific">Ferrimonas marina</name>
    <dbReference type="NCBI Taxonomy" id="299255"/>
    <lineage>
        <taxon>Bacteria</taxon>
        <taxon>Pseudomonadati</taxon>
        <taxon>Pseudomonadota</taxon>
        <taxon>Gammaproteobacteria</taxon>
        <taxon>Alteromonadales</taxon>
        <taxon>Ferrimonadaceae</taxon>
        <taxon>Ferrimonas</taxon>
    </lineage>
</organism>
<dbReference type="Pfam" id="PF13614">
    <property type="entry name" value="AAA_31"/>
    <property type="match status" value="1"/>
</dbReference>
<dbReference type="AlphaFoldDB" id="A0A1M5YE31"/>
<evidence type="ECO:0000259" key="2">
    <source>
        <dbReference type="Pfam" id="PF13614"/>
    </source>
</evidence>
<evidence type="ECO:0000256" key="1">
    <source>
        <dbReference type="ARBA" id="ARBA00060876"/>
    </source>
</evidence>
<dbReference type="InterPro" id="IPR027417">
    <property type="entry name" value="P-loop_NTPase"/>
</dbReference>
<comment type="similarity">
    <text evidence="1">To B.subtilis soj.</text>
</comment>
<dbReference type="STRING" id="299255.SAMN02745129_4142"/>
<dbReference type="FunFam" id="3.40.50.300:FF:000285">
    <property type="entry name" value="Sporulation initiation inhibitor Soj"/>
    <property type="match status" value="1"/>
</dbReference>
<name>A0A1M5YE31_9GAMM</name>
<dbReference type="InterPro" id="IPR025669">
    <property type="entry name" value="AAA_dom"/>
</dbReference>
<dbReference type="InterPro" id="IPR050678">
    <property type="entry name" value="DNA_Partitioning_ATPase"/>
</dbReference>
<dbReference type="Gene3D" id="3.40.50.300">
    <property type="entry name" value="P-loop containing nucleotide triphosphate hydrolases"/>
    <property type="match status" value="1"/>
</dbReference>
<dbReference type="OrthoDB" id="9815116at2"/>
<keyword evidence="4" id="KW-1185">Reference proteome</keyword>
<gene>
    <name evidence="3" type="ORF">SAMN02745129_4142</name>
</gene>
<sequence>MKVWTVVNQKGGVGKTTSVVTLAGLLAARGKRVLMVDTDPHASLGYYLGLDPEELPASLFDLFIHHDQLSPERCSLSIVPTQVEGLDLLPAATALATLDRRLGNQPGMGFILQKILGQLRSRYDYVLIDCPPVLGVLMVNALAACDRIIVPVQTEYLALKGLDRMIQTLQRMAQGKRRVAPHVIVPTMFDRRTKASLLALAELARSYPQQLWHSVIPVDTRFRDASLAHLPAPQFAGASRGVTAYNELLNFLDQEDGANVAPRATSG</sequence>
<dbReference type="PANTHER" id="PTHR13696:SF69">
    <property type="entry name" value="PLASMID PARTITIONING PROTEIN-RELATED"/>
    <property type="match status" value="1"/>
</dbReference>
<evidence type="ECO:0000313" key="3">
    <source>
        <dbReference type="EMBL" id="SHI10321.1"/>
    </source>
</evidence>
<dbReference type="CDD" id="cd02042">
    <property type="entry name" value="ParAB_family"/>
    <property type="match status" value="1"/>
</dbReference>
<proteinExistence type="predicted"/>
<dbReference type="Proteomes" id="UP000184268">
    <property type="component" value="Unassembled WGS sequence"/>
</dbReference>
<evidence type="ECO:0000313" key="4">
    <source>
        <dbReference type="Proteomes" id="UP000184268"/>
    </source>
</evidence>
<feature type="domain" description="AAA" evidence="2">
    <location>
        <begin position="1"/>
        <end position="174"/>
    </location>
</feature>
<dbReference type="EMBL" id="FQXG01000007">
    <property type="protein sequence ID" value="SHI10321.1"/>
    <property type="molecule type" value="Genomic_DNA"/>
</dbReference>
<accession>A0A1M5YE31</accession>
<dbReference type="PANTHER" id="PTHR13696">
    <property type="entry name" value="P-LOOP CONTAINING NUCLEOSIDE TRIPHOSPHATE HYDROLASE"/>
    <property type="match status" value="1"/>
</dbReference>
<dbReference type="SUPFAM" id="SSF52540">
    <property type="entry name" value="P-loop containing nucleoside triphosphate hydrolases"/>
    <property type="match status" value="1"/>
</dbReference>
<protein>
    <submittedName>
        <fullName evidence="3">Chromosome partitioning protein</fullName>
    </submittedName>
</protein>